<sequence>MAVYKAREKTIDQELALPFHLANQLIKASAEATAFRTNCIAVSCQAADLSNKLRSVVGLTLTSSTVYHRPICRIAAQTTTNLHRALKLVRKCKQSGILRKVVLTFTSFAAEFEKVSDLLGSSIADFRWLLSVFRGERGSLVIPPIARNDPVTAAVWSLIASLHVNRRLNDRIFAANNLAALARSNHQYCDVIVAEGAVRQLLGLLSNGGGCTEGQVAAAAALNWLAVNNVERCRAIAMDNNMQGITIIVKVLEECCASVQILVAELVAKIVEVDPVLREEFGRENLIKSLISCLIYDSDNHNSHREYDSPESKHNLMTKCSSILWKLCEKSLLNCQKIAEPRNLLCLAKIIETERRELRLNCLMTVMEVAEVAEGNIKLRKTVWNPNSLPAKAVLDQLRRVITEETNPIFLFPAIKSIGCLARIFPAKETNIVGALVRKLGDANMSVATEAVIVLTKFTCPENHNCVKHSKTIIEFNGVPMLMKLLSVCESESAKMVGLVLLCFLSIHVGNSEALAEARVLITLESAVSSGMALNSHLKDIISRAINQLVVYRD</sequence>
<dbReference type="Gene3D" id="1.25.10.10">
    <property type="entry name" value="Leucine-rich Repeat Variant"/>
    <property type="match status" value="2"/>
</dbReference>
<dbReference type="SUPFAM" id="SSF48371">
    <property type="entry name" value="ARM repeat"/>
    <property type="match status" value="1"/>
</dbReference>
<evidence type="ECO:0000313" key="2">
    <source>
        <dbReference type="EMBL" id="KAK9684774.1"/>
    </source>
</evidence>
<accession>A0AAW1I6D5</accession>
<organism evidence="2 3">
    <name type="scientific">Saponaria officinalis</name>
    <name type="common">Common soapwort</name>
    <name type="synonym">Lychnis saponaria</name>
    <dbReference type="NCBI Taxonomy" id="3572"/>
    <lineage>
        <taxon>Eukaryota</taxon>
        <taxon>Viridiplantae</taxon>
        <taxon>Streptophyta</taxon>
        <taxon>Embryophyta</taxon>
        <taxon>Tracheophyta</taxon>
        <taxon>Spermatophyta</taxon>
        <taxon>Magnoliopsida</taxon>
        <taxon>eudicotyledons</taxon>
        <taxon>Gunneridae</taxon>
        <taxon>Pentapetalae</taxon>
        <taxon>Caryophyllales</taxon>
        <taxon>Caryophyllaceae</taxon>
        <taxon>Caryophylleae</taxon>
        <taxon>Saponaria</taxon>
    </lineage>
</organism>
<evidence type="ECO:0000259" key="1">
    <source>
        <dbReference type="Pfam" id="PF25055"/>
    </source>
</evidence>
<dbReference type="PANTHER" id="PTHR46168">
    <property type="entry name" value="ARMADILLO REPEAT ONLY 4"/>
    <property type="match status" value="1"/>
</dbReference>
<reference evidence="2" key="1">
    <citation type="submission" date="2024-03" db="EMBL/GenBank/DDBJ databases">
        <title>WGS assembly of Saponaria officinalis var. Norfolk2.</title>
        <authorList>
            <person name="Jenkins J."/>
            <person name="Shu S."/>
            <person name="Grimwood J."/>
            <person name="Barry K."/>
            <person name="Goodstein D."/>
            <person name="Schmutz J."/>
            <person name="Leebens-Mack J."/>
            <person name="Osbourn A."/>
        </authorList>
    </citation>
    <scope>NUCLEOTIDE SEQUENCE [LARGE SCALE GENOMIC DNA]</scope>
    <source>
        <strain evidence="2">JIC</strain>
    </source>
</reference>
<dbReference type="Proteomes" id="UP001443914">
    <property type="component" value="Unassembled WGS sequence"/>
</dbReference>
<evidence type="ECO:0000313" key="3">
    <source>
        <dbReference type="Proteomes" id="UP001443914"/>
    </source>
</evidence>
<feature type="domain" description="DUF7792" evidence="1">
    <location>
        <begin position="13"/>
        <end position="133"/>
    </location>
</feature>
<proteinExistence type="predicted"/>
<gene>
    <name evidence="2" type="ORF">RND81_10G231300</name>
</gene>
<dbReference type="InterPro" id="IPR056694">
    <property type="entry name" value="DUF7792"/>
</dbReference>
<name>A0AAW1I6D5_SAPOF</name>
<dbReference type="PANTHER" id="PTHR46168:SF15">
    <property type="entry name" value="ARMADILLO REPEAT-CONTAINING DOMAIN-CONTAINING PROTEIN"/>
    <property type="match status" value="1"/>
</dbReference>
<dbReference type="Pfam" id="PF25055">
    <property type="entry name" value="DUF7792"/>
    <property type="match status" value="1"/>
</dbReference>
<dbReference type="InterPro" id="IPR011989">
    <property type="entry name" value="ARM-like"/>
</dbReference>
<comment type="caution">
    <text evidence="2">The sequence shown here is derived from an EMBL/GenBank/DDBJ whole genome shotgun (WGS) entry which is preliminary data.</text>
</comment>
<dbReference type="InterPro" id="IPR016024">
    <property type="entry name" value="ARM-type_fold"/>
</dbReference>
<dbReference type="AlphaFoldDB" id="A0AAW1I6D5"/>
<protein>
    <recommendedName>
        <fullName evidence="1">DUF7792 domain-containing protein</fullName>
    </recommendedName>
</protein>
<keyword evidence="3" id="KW-1185">Reference proteome</keyword>
<dbReference type="EMBL" id="JBDFQZ010000010">
    <property type="protein sequence ID" value="KAK9684774.1"/>
    <property type="molecule type" value="Genomic_DNA"/>
</dbReference>